<reference evidence="2 3" key="1">
    <citation type="journal article" date="2002" name="Nature">
        <title>Genome sequence and comparative analysis of the model rodent malaria parasite Plasmodium yoelii yoelii.</title>
        <authorList>
            <person name="Carlton J.M."/>
            <person name="Angiuoli S.V."/>
            <person name="Suh B.B."/>
            <person name="Kooij T.W."/>
            <person name="Pertea M."/>
            <person name="Silva J.C."/>
            <person name="Ermolaeva M.D."/>
            <person name="Allen J.E."/>
            <person name="Selengut J.D."/>
            <person name="Koo H.L."/>
            <person name="Peterson J.D."/>
            <person name="Pop M."/>
            <person name="Kosack D.S."/>
            <person name="Shumway M.F."/>
            <person name="Bidwell S.L."/>
            <person name="Shallom S.J."/>
            <person name="van Aken S.E."/>
            <person name="Riedmuller S.B."/>
            <person name="Feldblyum T.V."/>
            <person name="Cho J.K."/>
            <person name="Quackenbush J."/>
            <person name="Sedegah M."/>
            <person name="Shoaibi A."/>
            <person name="Cummings L.M."/>
            <person name="Florens L."/>
            <person name="Yates J.R."/>
            <person name="Raine J.D."/>
            <person name="Sinden R.E."/>
            <person name="Harris M.A."/>
            <person name="Cunningham D.A."/>
            <person name="Preiser P.R."/>
            <person name="Bergman L.W."/>
            <person name="Vaidya A.B."/>
            <person name="van Lin L.H."/>
            <person name="Janse C.J."/>
            <person name="Waters A.P."/>
            <person name="Smith H.O."/>
            <person name="White O.R."/>
            <person name="Salzberg S.L."/>
            <person name="Venter J.C."/>
            <person name="Fraser C.M."/>
            <person name="Hoffman S.L."/>
            <person name="Gardner M.J."/>
            <person name="Carucci D.J."/>
        </authorList>
    </citation>
    <scope>NUCLEOTIDE SEQUENCE [LARGE SCALE GENOMIC DNA]</scope>
    <source>
        <strain evidence="2 3">17XNL</strain>
    </source>
</reference>
<name>Q7R7J3_PLAYO</name>
<proteinExistence type="predicted"/>
<evidence type="ECO:0000256" key="1">
    <source>
        <dbReference type="SAM" id="Phobius"/>
    </source>
</evidence>
<accession>Q7R7J3</accession>
<evidence type="ECO:0000313" key="3">
    <source>
        <dbReference type="Proteomes" id="UP000008553"/>
    </source>
</evidence>
<keyword evidence="3" id="KW-1185">Reference proteome</keyword>
<protein>
    <submittedName>
        <fullName evidence="2">Uncharacterized protein</fullName>
    </submittedName>
</protein>
<dbReference type="Proteomes" id="UP000008553">
    <property type="component" value="Unassembled WGS sequence"/>
</dbReference>
<feature type="transmembrane region" description="Helical" evidence="1">
    <location>
        <begin position="37"/>
        <end position="54"/>
    </location>
</feature>
<sequence>ISSFFKSSSGCFSFSMSFSFLAIFHVLQWTFLNFPPFSVFLAIFHVLKCVFLIFRDFQFSRHIPGPSVGISHFSRFLVISSFFKSSRRCFSFFMIFSFLAIFHVLQWTFLNFPPFSVFLAIFHVLKCVFLIFHDFQFSRHIPGPS</sequence>
<feature type="transmembrane region" description="Helical" evidence="1">
    <location>
        <begin position="115"/>
        <end position="132"/>
    </location>
</feature>
<keyword evidence="1" id="KW-0472">Membrane</keyword>
<organism evidence="2 3">
    <name type="scientific">Plasmodium yoelii yoelii</name>
    <dbReference type="NCBI Taxonomy" id="73239"/>
    <lineage>
        <taxon>Eukaryota</taxon>
        <taxon>Sar</taxon>
        <taxon>Alveolata</taxon>
        <taxon>Apicomplexa</taxon>
        <taxon>Aconoidasida</taxon>
        <taxon>Haemosporida</taxon>
        <taxon>Plasmodiidae</taxon>
        <taxon>Plasmodium</taxon>
        <taxon>Plasmodium (Vinckeia)</taxon>
    </lineage>
</organism>
<dbReference type="AlphaFoldDB" id="Q7R7J3"/>
<evidence type="ECO:0000313" key="2">
    <source>
        <dbReference type="EMBL" id="EAA20087.1"/>
    </source>
</evidence>
<comment type="caution">
    <text evidence="2">The sequence shown here is derived from an EMBL/GenBank/DDBJ whole genome shotgun (WGS) entry which is preliminary data.</text>
</comment>
<feature type="non-terminal residue" evidence="2">
    <location>
        <position position="1"/>
    </location>
</feature>
<feature type="transmembrane region" description="Helical" evidence="1">
    <location>
        <begin position="12"/>
        <end position="31"/>
    </location>
</feature>
<keyword evidence="1" id="KW-0812">Transmembrane</keyword>
<feature type="transmembrane region" description="Helical" evidence="1">
    <location>
        <begin position="89"/>
        <end position="109"/>
    </location>
</feature>
<dbReference type="EMBL" id="AABL01002814">
    <property type="protein sequence ID" value="EAA20087.1"/>
    <property type="molecule type" value="Genomic_DNA"/>
</dbReference>
<dbReference type="PaxDb" id="73239-Q7R7J3"/>
<gene>
    <name evidence="2" type="ORF">PY07592</name>
</gene>
<keyword evidence="1" id="KW-1133">Transmembrane helix</keyword>
<dbReference type="InParanoid" id="Q7R7J3"/>